<reference evidence="3" key="1">
    <citation type="submission" date="2022-08" db="EMBL/GenBank/DDBJ databases">
        <authorList>
            <consortium name="DOE Joint Genome Institute"/>
            <person name="Min B."/>
            <person name="Riley R."/>
            <person name="Sierra-Patev S."/>
            <person name="Naranjo-Ortiz M."/>
            <person name="Looney B."/>
            <person name="Konkel Z."/>
            <person name="Slot J.C."/>
            <person name="Sakamoto Y."/>
            <person name="Steenwyk J.L."/>
            <person name="Rokas A."/>
            <person name="Carro J."/>
            <person name="Camarero S."/>
            <person name="Ferreira P."/>
            <person name="Molpeceres G."/>
            <person name="Ruiz-Duenas F.J."/>
            <person name="Serrano A."/>
            <person name="Henrissat B."/>
            <person name="Drula E."/>
            <person name="Hughes K.W."/>
            <person name="Mata J.L."/>
            <person name="Ishikawa N.K."/>
            <person name="Vargas-Isla R."/>
            <person name="Ushijima S."/>
            <person name="Smith C.A."/>
            <person name="Ahrendt S."/>
            <person name="Andreopoulos W."/>
            <person name="He G."/>
            <person name="Labutti K."/>
            <person name="Lipzen A."/>
            <person name="Ng V."/>
            <person name="Sandor L."/>
            <person name="Barry K."/>
            <person name="Martinez A.T."/>
            <person name="Xiao Y."/>
            <person name="Gibbons J.G."/>
            <person name="Terashima K."/>
            <person name="Hibbett D.S."/>
            <person name="Grigoriev I.V."/>
        </authorList>
    </citation>
    <scope>NUCLEOTIDE SEQUENCE</scope>
    <source>
        <strain evidence="3">TFB9207</strain>
    </source>
</reference>
<feature type="chain" id="PRO_5041269720" evidence="2">
    <location>
        <begin position="29"/>
        <end position="587"/>
    </location>
</feature>
<evidence type="ECO:0000313" key="4">
    <source>
        <dbReference type="Proteomes" id="UP001163846"/>
    </source>
</evidence>
<feature type="compositionally biased region" description="Low complexity" evidence="1">
    <location>
        <begin position="220"/>
        <end position="236"/>
    </location>
</feature>
<feature type="compositionally biased region" description="Polar residues" evidence="1">
    <location>
        <begin position="93"/>
        <end position="102"/>
    </location>
</feature>
<feature type="compositionally biased region" description="Basic residues" evidence="1">
    <location>
        <begin position="142"/>
        <end position="152"/>
    </location>
</feature>
<feature type="compositionally biased region" description="Low complexity" evidence="1">
    <location>
        <begin position="328"/>
        <end position="339"/>
    </location>
</feature>
<feature type="region of interest" description="Disordered" evidence="1">
    <location>
        <begin position="44"/>
        <end position="103"/>
    </location>
</feature>
<accession>A0AA38P1R1</accession>
<protein>
    <submittedName>
        <fullName evidence="3">Uncharacterized protein</fullName>
    </submittedName>
</protein>
<feature type="compositionally biased region" description="Polar residues" evidence="1">
    <location>
        <begin position="77"/>
        <end position="86"/>
    </location>
</feature>
<feature type="compositionally biased region" description="Basic and acidic residues" evidence="1">
    <location>
        <begin position="546"/>
        <end position="567"/>
    </location>
</feature>
<keyword evidence="4" id="KW-1185">Reference proteome</keyword>
<feature type="region of interest" description="Disordered" evidence="1">
    <location>
        <begin position="461"/>
        <end position="491"/>
    </location>
</feature>
<feature type="region of interest" description="Disordered" evidence="1">
    <location>
        <begin position="126"/>
        <end position="341"/>
    </location>
</feature>
<name>A0AA38P1R1_9AGAR</name>
<feature type="compositionally biased region" description="Basic and acidic residues" evidence="1">
    <location>
        <begin position="153"/>
        <end position="167"/>
    </location>
</feature>
<evidence type="ECO:0000256" key="1">
    <source>
        <dbReference type="SAM" id="MobiDB-lite"/>
    </source>
</evidence>
<feature type="compositionally biased region" description="Low complexity" evidence="1">
    <location>
        <begin position="184"/>
        <end position="200"/>
    </location>
</feature>
<organism evidence="3 4">
    <name type="scientific">Lentinula raphanica</name>
    <dbReference type="NCBI Taxonomy" id="153919"/>
    <lineage>
        <taxon>Eukaryota</taxon>
        <taxon>Fungi</taxon>
        <taxon>Dikarya</taxon>
        <taxon>Basidiomycota</taxon>
        <taxon>Agaricomycotina</taxon>
        <taxon>Agaricomycetes</taxon>
        <taxon>Agaricomycetidae</taxon>
        <taxon>Agaricales</taxon>
        <taxon>Marasmiineae</taxon>
        <taxon>Omphalotaceae</taxon>
        <taxon>Lentinula</taxon>
    </lineage>
</organism>
<evidence type="ECO:0000256" key="2">
    <source>
        <dbReference type="SAM" id="SignalP"/>
    </source>
</evidence>
<sequence>MTRPKFIFPTLGIIFVFLAFTAAPEVFAAPISFNNDSEIGRSGDDGLQAGCDASHYPAPTSSSSSLAGAGQGGTASDASQDEQLTGPTGDAPNPQSWDSAASTAVHGFEAEDSRVERLLIPRAAASTASLDTDDSRSSSLTLKRKKKKKGKGKAVDYEDLRDNEYRGRYSKQKGNGKAQFYYPSSRMRQFESESSSSSSESHSRYSKRKGNGEAQFYYPSSRMRQFESESSSSSSESHSRYSKRKGNGEAQFYYPSSRMRQFESESSGSSSISGSSGSANFGSSGSANFGSSGSSSESGSSSGSSSESGPSTARGHRPRPPTVRHSEAAPSHAAPSPSHNTQQTIFDELEATLQGYEAELHQMIAQSVTFGVFRAFVTRVDDLATDISHQAASTSPAHHSDAQWPALIDRVQKLSFECKEAAKRAGIAYNRGLGREDAVHAIASGQISYDELHHNYRPVYAPPTQEAGPSHQGQEGSAWHAPGSGAHTQQSGGGYSYYGTWPAHGDEGHGYGEHGYDAYGYEGHGYEGHGYEGHGYGDQGYGQHRYGEHAYGENGDENHGYGEHTYEGHTYGGHGNEPWPENGQYGH</sequence>
<proteinExistence type="predicted"/>
<dbReference type="Proteomes" id="UP001163846">
    <property type="component" value="Unassembled WGS sequence"/>
</dbReference>
<evidence type="ECO:0000313" key="3">
    <source>
        <dbReference type="EMBL" id="KAJ3834493.1"/>
    </source>
</evidence>
<keyword evidence="2" id="KW-0732">Signal</keyword>
<dbReference type="EMBL" id="MU806525">
    <property type="protein sequence ID" value="KAJ3834493.1"/>
    <property type="molecule type" value="Genomic_DNA"/>
</dbReference>
<feature type="region of interest" description="Disordered" evidence="1">
    <location>
        <begin position="546"/>
        <end position="587"/>
    </location>
</feature>
<feature type="signal peptide" evidence="2">
    <location>
        <begin position="1"/>
        <end position="28"/>
    </location>
</feature>
<feature type="compositionally biased region" description="Low complexity" evidence="1">
    <location>
        <begin position="264"/>
        <end position="309"/>
    </location>
</feature>
<gene>
    <name evidence="3" type="ORF">F5878DRAFT_728171</name>
</gene>
<comment type="caution">
    <text evidence="3">The sequence shown here is derived from an EMBL/GenBank/DDBJ whole genome shotgun (WGS) entry which is preliminary data.</text>
</comment>
<dbReference type="AlphaFoldDB" id="A0AA38P1R1"/>
<feature type="compositionally biased region" description="Low complexity" evidence="1">
    <location>
        <begin position="57"/>
        <end position="68"/>
    </location>
</feature>